<sequence>MKTLRGSSPGTTFWLDGVLASLGGRVDLLGISSGEEPELPPVIEEPLISMTVGPAARAVWLYQTQPQICKYEGTAALVRDFKSLCQDALMTEPKPEPIYLRRVVEDYEQWTHAGISEVRGWLESDVWDYGKIRWLKQTHAWLAHRAMPDRIIQGYLFPEDMLPAQDGSSRMLGSPPGLACWAHYLRSEQTMTPQEQLKTLLVLCRWYPCLACPSVLDVHGTMRVNEQILSSLELLNRSLTIPDTELREIAAAAFYDTEAAATPEAGAAATHAAGVSGGAGQVDEVFQQTVADVAQFISTMKESLNTYWEQLSADANWKGVRRRDLIKDKIREVCGVPAIREWLESLVQRRYGHLRGRYREVYTACEGDFLVTYFSVAAARFPAAVFPVGSEVKIRSFADYRNRELRDRAWMEEVLVRGVTYVLRTLQEPEPEDFVMRLTRNERISFSIPLLQLHYSYAVAVDDLTEKVAFEQANEYANRAASILVDILTRRVTSSPRTRRLHDDPADEHGTRNKRLRSEHPNH</sequence>
<dbReference type="GeneID" id="22913044"/>
<dbReference type="Proteomes" id="UP000019763">
    <property type="component" value="Unassembled WGS sequence"/>
</dbReference>
<feature type="region of interest" description="Disordered" evidence="1">
    <location>
        <begin position="495"/>
        <end position="523"/>
    </location>
</feature>
<evidence type="ECO:0000313" key="3">
    <source>
        <dbReference type="Proteomes" id="UP000019763"/>
    </source>
</evidence>
<evidence type="ECO:0000313" key="2">
    <source>
        <dbReference type="EMBL" id="EZG64573.1"/>
    </source>
</evidence>
<accession>A0A023B602</accession>
<gene>
    <name evidence="2" type="ORF">GNI_085280</name>
</gene>
<name>A0A023B602_GRENI</name>
<reference evidence="2" key="1">
    <citation type="submission" date="2013-12" db="EMBL/GenBank/DDBJ databases">
        <authorList>
            <person name="Omoto C.K."/>
            <person name="Sibley D."/>
            <person name="Venepally P."/>
            <person name="Hadjithomas M."/>
            <person name="Karamycheva S."/>
            <person name="Brunk B."/>
            <person name="Roos D."/>
            <person name="Caler E."/>
            <person name="Lorenzi H."/>
        </authorList>
    </citation>
    <scope>NUCLEOTIDE SEQUENCE</scope>
</reference>
<dbReference type="AlphaFoldDB" id="A0A023B602"/>
<evidence type="ECO:0000256" key="1">
    <source>
        <dbReference type="SAM" id="MobiDB-lite"/>
    </source>
</evidence>
<feature type="compositionally biased region" description="Basic and acidic residues" evidence="1">
    <location>
        <begin position="501"/>
        <end position="523"/>
    </location>
</feature>
<protein>
    <submittedName>
        <fullName evidence="2">Uncharacterized protein</fullName>
    </submittedName>
</protein>
<dbReference type="RefSeq" id="XP_011130632.1">
    <property type="nucleotide sequence ID" value="XM_011132330.1"/>
</dbReference>
<proteinExistence type="predicted"/>
<organism evidence="2 3">
    <name type="scientific">Gregarina niphandrodes</name>
    <name type="common">Septate eugregarine</name>
    <dbReference type="NCBI Taxonomy" id="110365"/>
    <lineage>
        <taxon>Eukaryota</taxon>
        <taxon>Sar</taxon>
        <taxon>Alveolata</taxon>
        <taxon>Apicomplexa</taxon>
        <taxon>Conoidasida</taxon>
        <taxon>Gregarinasina</taxon>
        <taxon>Eugregarinorida</taxon>
        <taxon>Gregarinidae</taxon>
        <taxon>Gregarina</taxon>
    </lineage>
</organism>
<dbReference type="VEuPathDB" id="CryptoDB:GNI_085280"/>
<dbReference type="EMBL" id="AFNH02000641">
    <property type="protein sequence ID" value="EZG64573.1"/>
    <property type="molecule type" value="Genomic_DNA"/>
</dbReference>
<keyword evidence="3" id="KW-1185">Reference proteome</keyword>
<comment type="caution">
    <text evidence="2">The sequence shown here is derived from an EMBL/GenBank/DDBJ whole genome shotgun (WGS) entry which is preliminary data.</text>
</comment>